<dbReference type="Pfam" id="PF21243">
    <property type="entry name" value="ECT2_BRCT0"/>
    <property type="match status" value="1"/>
</dbReference>
<feature type="domain" description="DH" evidence="2">
    <location>
        <begin position="681"/>
        <end position="873"/>
    </location>
</feature>
<accession>A0A9N9WN68</accession>
<dbReference type="SUPFAM" id="SSF52113">
    <property type="entry name" value="BRCT domain"/>
    <property type="match status" value="2"/>
</dbReference>
<proteinExistence type="predicted"/>
<dbReference type="Pfam" id="PF00621">
    <property type="entry name" value="RhoGEF"/>
    <property type="match status" value="1"/>
</dbReference>
<dbReference type="GO" id="GO:0005634">
    <property type="term" value="C:nucleus"/>
    <property type="evidence" value="ECO:0007669"/>
    <property type="project" value="InterPro"/>
</dbReference>
<evidence type="ECO:0008006" key="6">
    <source>
        <dbReference type="Google" id="ProtNLM"/>
    </source>
</evidence>
<evidence type="ECO:0000256" key="1">
    <source>
        <dbReference type="SAM" id="MobiDB-lite"/>
    </source>
</evidence>
<gene>
    <name evidence="4" type="ORF">CHIRRI_LOCUS2746</name>
</gene>
<sequence>MDNETQKLGSDKAINDILDIKEQQMKRICIVGSLVDDQNTRKVAESFNVPIITSETGLEYLTDNKIVTYFILEDFEGPIFETISKSKHKILGPLALVECEKNGCELPTHNRPVFNYSMKGVVAAFSGVRKRDELTELVHLIHFMGGSIRKEMNHRATHLICPQAFGDKYRYALTFRLNVVRPSWVSDAWIKRHEVGFSARAEKFAIDHRLKIFENCRVAFIGFPEHERVNMSNLLRSYNGVETTSDDDTCTHKIIADCPIFTNECGNESLDNSLLDDTDCIGKQLNQQQINETINDLPTLHEEDENTKSQHLSDCKELDETDYQGNKKDGVILKKEQNKEFSNLTQISPIPKESIQENVERTATKRQRIEEDVFDNISIDSTSISLSTKKPKLMRTASLTKNLRKSLSFGIMKTPINNMFGKSRRNSVDQDISASASMISMESTFNETITKPIKEKFRRMRDKASRMMKRDHDTPKSLKKDRSFHFGTDTANESIKSSYFMNMSVSGHIMKTPEKGQMSAEPKTPRFLSDFQIPKDKNFAYDMSEKNTVVDDEQGKCMNLEDTKFFVLKAEWFWTRIAEGYAPEDDFLFKDYMKSIKDEHCSERRDSLINSSSKVQRKRKRLSRVVLESTPGSANKRKSSTSDAGILSDSLIDYTASPDKSDCGKLNENISTEQSCKKYSMRRNHFMDFYHTESNYVGILETIMNLFKNPLEKMADENLDHADLLNKSELKSIFGNFFPIYEIHKKMLTRIQQINSNWTEDCLIGEILMENRDRLLKAYPPYINFFEQMKATVIQCAQNKPRFQAFLKINQSKPECGRQTLQELMIRPVQRLPSISLLLNDILKHTPKTNPDHASLVEALKSIKEVMTYINEDKRRTESQKQMFDIFNDIEGCPAMLVSSHRSLISKCEVVELEASDILSGRGDHLILFLFSDTLEICKKRSKANNLSKSPNSTYTGKHNGPKPYKHIKLIPLSLIRTVADISDSMRGFALSYRSSANIHDSSKDKICAFNIADEEIEKTMYIKNFCKQMAENACKTDSNEFRVTVTSDEVNIDTSEVNLGTLSKAFRLATRTKLKVGRAFSFNKTPSRKRNVPLSPFGSNISLTPTISNMHQLKLQSSLNLNDIVPLSEQNMRRNQNSMDCEES</sequence>
<evidence type="ECO:0000259" key="2">
    <source>
        <dbReference type="PROSITE" id="PS50010"/>
    </source>
</evidence>
<dbReference type="GO" id="GO:0005085">
    <property type="term" value="F:guanyl-nucleotide exchange factor activity"/>
    <property type="evidence" value="ECO:0007669"/>
    <property type="project" value="InterPro"/>
</dbReference>
<dbReference type="GO" id="GO:2000431">
    <property type="term" value="P:regulation of cytokinesis, actomyosin contractile ring assembly"/>
    <property type="evidence" value="ECO:0007669"/>
    <property type="project" value="InterPro"/>
</dbReference>
<dbReference type="InterPro" id="IPR049396">
    <property type="entry name" value="ECT2_BRCT0"/>
</dbReference>
<dbReference type="InterPro" id="IPR036420">
    <property type="entry name" value="BRCT_dom_sf"/>
</dbReference>
<dbReference type="InterPro" id="IPR001357">
    <property type="entry name" value="BRCT_dom"/>
</dbReference>
<organism evidence="4 5">
    <name type="scientific">Chironomus riparius</name>
    <dbReference type="NCBI Taxonomy" id="315576"/>
    <lineage>
        <taxon>Eukaryota</taxon>
        <taxon>Metazoa</taxon>
        <taxon>Ecdysozoa</taxon>
        <taxon>Arthropoda</taxon>
        <taxon>Hexapoda</taxon>
        <taxon>Insecta</taxon>
        <taxon>Pterygota</taxon>
        <taxon>Neoptera</taxon>
        <taxon>Endopterygota</taxon>
        <taxon>Diptera</taxon>
        <taxon>Nematocera</taxon>
        <taxon>Chironomoidea</taxon>
        <taxon>Chironomidae</taxon>
        <taxon>Chironominae</taxon>
        <taxon>Chironomus</taxon>
    </lineage>
</organism>
<dbReference type="GO" id="GO:0007399">
    <property type="term" value="P:nervous system development"/>
    <property type="evidence" value="ECO:0007669"/>
    <property type="project" value="TreeGrafter"/>
</dbReference>
<dbReference type="EMBL" id="OU895877">
    <property type="protein sequence ID" value="CAG9799788.1"/>
    <property type="molecule type" value="Genomic_DNA"/>
</dbReference>
<dbReference type="CDD" id="cd01229">
    <property type="entry name" value="PH_Ect2"/>
    <property type="match status" value="1"/>
</dbReference>
<dbReference type="AlphaFoldDB" id="A0A9N9WN68"/>
<dbReference type="Pfam" id="PF12738">
    <property type="entry name" value="PTCB-BRCT"/>
    <property type="match status" value="1"/>
</dbReference>
<dbReference type="Pfam" id="PF21242">
    <property type="entry name" value="ECT2_PH"/>
    <property type="match status" value="1"/>
</dbReference>
<keyword evidence="5" id="KW-1185">Reference proteome</keyword>
<dbReference type="InterPro" id="IPR035899">
    <property type="entry name" value="DBL_dom_sf"/>
</dbReference>
<dbReference type="InterPro" id="IPR011993">
    <property type="entry name" value="PH-like_dom_sf"/>
</dbReference>
<feature type="domain" description="BRCT" evidence="3">
    <location>
        <begin position="118"/>
        <end position="187"/>
    </location>
</feature>
<dbReference type="SUPFAM" id="SSF48065">
    <property type="entry name" value="DBL homology domain (DH-domain)"/>
    <property type="match status" value="1"/>
</dbReference>
<dbReference type="Gene3D" id="2.30.29.30">
    <property type="entry name" value="Pleckstrin-homology domain (PH domain)/Phosphotyrosine-binding domain (PTB)"/>
    <property type="match status" value="1"/>
</dbReference>
<dbReference type="PANTHER" id="PTHR16777">
    <property type="entry name" value="PROTEIN ECT2"/>
    <property type="match status" value="1"/>
</dbReference>
<protein>
    <recommendedName>
        <fullName evidence="6">Pebble</fullName>
    </recommendedName>
</protein>
<name>A0A9N9WN68_9DIPT</name>
<dbReference type="PANTHER" id="PTHR16777:SF2">
    <property type="entry name" value="PROTEIN ECT2"/>
    <property type="match status" value="1"/>
</dbReference>
<dbReference type="InterPro" id="IPR049395">
    <property type="entry name" value="ECT2_PH"/>
</dbReference>
<dbReference type="SMART" id="SM00292">
    <property type="entry name" value="BRCT"/>
    <property type="match status" value="3"/>
</dbReference>
<dbReference type="Proteomes" id="UP001153620">
    <property type="component" value="Chromosome 1"/>
</dbReference>
<dbReference type="OrthoDB" id="9997817at2759"/>
<dbReference type="InterPro" id="IPR026817">
    <property type="entry name" value="Ect2"/>
</dbReference>
<dbReference type="GO" id="GO:0005938">
    <property type="term" value="C:cell cortex"/>
    <property type="evidence" value="ECO:0007669"/>
    <property type="project" value="TreeGrafter"/>
</dbReference>
<dbReference type="GO" id="GO:0000281">
    <property type="term" value="P:mitotic cytokinesis"/>
    <property type="evidence" value="ECO:0007669"/>
    <property type="project" value="TreeGrafter"/>
</dbReference>
<reference evidence="4" key="2">
    <citation type="submission" date="2022-10" db="EMBL/GenBank/DDBJ databases">
        <authorList>
            <consortium name="ENA_rothamsted_submissions"/>
            <consortium name="culmorum"/>
            <person name="King R."/>
        </authorList>
    </citation>
    <scope>NUCLEOTIDE SEQUENCE</scope>
</reference>
<dbReference type="Gene3D" id="1.20.900.10">
    <property type="entry name" value="Dbl homology (DH) domain"/>
    <property type="match status" value="1"/>
</dbReference>
<dbReference type="GO" id="GO:0005096">
    <property type="term" value="F:GTPase activator activity"/>
    <property type="evidence" value="ECO:0007669"/>
    <property type="project" value="InterPro"/>
</dbReference>
<dbReference type="PROSITE" id="PS50010">
    <property type="entry name" value="DH_2"/>
    <property type="match status" value="1"/>
</dbReference>
<evidence type="ECO:0000313" key="4">
    <source>
        <dbReference type="EMBL" id="CAG9799788.1"/>
    </source>
</evidence>
<dbReference type="PROSITE" id="PS50172">
    <property type="entry name" value="BRCT"/>
    <property type="match status" value="1"/>
</dbReference>
<feature type="region of interest" description="Disordered" evidence="1">
    <location>
        <begin position="607"/>
        <end position="642"/>
    </location>
</feature>
<evidence type="ECO:0000259" key="3">
    <source>
        <dbReference type="PROSITE" id="PS50172"/>
    </source>
</evidence>
<feature type="compositionally biased region" description="Basic and acidic residues" evidence="1">
    <location>
        <begin position="462"/>
        <end position="484"/>
    </location>
</feature>
<feature type="region of interest" description="Disordered" evidence="1">
    <location>
        <begin position="460"/>
        <end position="484"/>
    </location>
</feature>
<dbReference type="InterPro" id="IPR000219">
    <property type="entry name" value="DH_dom"/>
</dbReference>
<dbReference type="CDD" id="cd00160">
    <property type="entry name" value="RhoGEF"/>
    <property type="match status" value="1"/>
</dbReference>
<reference evidence="4" key="1">
    <citation type="submission" date="2022-01" db="EMBL/GenBank/DDBJ databases">
        <authorList>
            <person name="King R."/>
        </authorList>
    </citation>
    <scope>NUCLEOTIDE SEQUENCE</scope>
</reference>
<dbReference type="Gene3D" id="3.40.50.10190">
    <property type="entry name" value="BRCT domain"/>
    <property type="match status" value="2"/>
</dbReference>
<evidence type="ECO:0000313" key="5">
    <source>
        <dbReference type="Proteomes" id="UP001153620"/>
    </source>
</evidence>
<dbReference type="SMART" id="SM00325">
    <property type="entry name" value="RhoGEF"/>
    <property type="match status" value="1"/>
</dbReference>